<dbReference type="AlphaFoldDB" id="A0A067PGJ6"/>
<reference evidence="2" key="1">
    <citation type="journal article" date="2014" name="Proc. Natl. Acad. Sci. U.S.A.">
        <title>Extensive sampling of basidiomycete genomes demonstrates inadequacy of the white-rot/brown-rot paradigm for wood decay fungi.</title>
        <authorList>
            <person name="Riley R."/>
            <person name="Salamov A.A."/>
            <person name="Brown D.W."/>
            <person name="Nagy L.G."/>
            <person name="Floudas D."/>
            <person name="Held B.W."/>
            <person name="Levasseur A."/>
            <person name="Lombard V."/>
            <person name="Morin E."/>
            <person name="Otillar R."/>
            <person name="Lindquist E.A."/>
            <person name="Sun H."/>
            <person name="LaButti K.M."/>
            <person name="Schmutz J."/>
            <person name="Jabbour D."/>
            <person name="Luo H."/>
            <person name="Baker S.E."/>
            <person name="Pisabarro A.G."/>
            <person name="Walton J.D."/>
            <person name="Blanchette R.A."/>
            <person name="Henrissat B."/>
            <person name="Martin F."/>
            <person name="Cullen D."/>
            <person name="Hibbett D.S."/>
            <person name="Grigoriev I.V."/>
        </authorList>
    </citation>
    <scope>NUCLEOTIDE SEQUENCE [LARGE SCALE GENOMIC DNA]</scope>
    <source>
        <strain evidence="2">MUCL 33604</strain>
    </source>
</reference>
<evidence type="ECO:0000313" key="1">
    <source>
        <dbReference type="EMBL" id="KDQ49606.1"/>
    </source>
</evidence>
<dbReference type="EMBL" id="KL197779">
    <property type="protein sequence ID" value="KDQ49606.1"/>
    <property type="molecule type" value="Genomic_DNA"/>
</dbReference>
<dbReference type="HOGENOM" id="CLU_1555485_0_0_1"/>
<accession>A0A067PGJ6</accession>
<sequence length="172" mass="19616">MVPARSIPQPISNQVVDTHANDIRMESAFITPTNLVPLVTSSRNSGEKKKAEKINVIKEYLLHQLDEIGARPSGNGLPWSTLPRILSKHGYKFVNWPKDVPLPIVSENKGIMALKSSQINSLYKAVIHQKENRRPVFRRHRGFRPVPTHDLIDSFIRMAQIPQREMMRPLVV</sequence>
<name>A0A067PGJ6_9AGAM</name>
<protein>
    <submittedName>
        <fullName evidence="1">Uncharacterized protein</fullName>
    </submittedName>
</protein>
<gene>
    <name evidence="1" type="ORF">JAAARDRAFT_638835</name>
</gene>
<keyword evidence="2" id="KW-1185">Reference proteome</keyword>
<dbReference type="InParanoid" id="A0A067PGJ6"/>
<organism evidence="1 2">
    <name type="scientific">Jaapia argillacea MUCL 33604</name>
    <dbReference type="NCBI Taxonomy" id="933084"/>
    <lineage>
        <taxon>Eukaryota</taxon>
        <taxon>Fungi</taxon>
        <taxon>Dikarya</taxon>
        <taxon>Basidiomycota</taxon>
        <taxon>Agaricomycotina</taxon>
        <taxon>Agaricomycetes</taxon>
        <taxon>Agaricomycetidae</taxon>
        <taxon>Jaapiales</taxon>
        <taxon>Jaapiaceae</taxon>
        <taxon>Jaapia</taxon>
    </lineage>
</organism>
<dbReference type="Proteomes" id="UP000027265">
    <property type="component" value="Unassembled WGS sequence"/>
</dbReference>
<proteinExistence type="predicted"/>
<evidence type="ECO:0000313" key="2">
    <source>
        <dbReference type="Proteomes" id="UP000027265"/>
    </source>
</evidence>